<reference evidence="1 2" key="1">
    <citation type="submission" date="2018-06" db="EMBL/GenBank/DDBJ databases">
        <authorList>
            <consortium name="Pathogen Informatics"/>
            <person name="Doyle S."/>
        </authorList>
    </citation>
    <scope>NUCLEOTIDE SEQUENCE [LARGE SCALE GENOMIC DNA]</scope>
    <source>
        <strain evidence="1 2">NCTC10038</strain>
    </source>
</reference>
<gene>
    <name evidence="1" type="ORF">NCTC10038_04956</name>
</gene>
<dbReference type="AlphaFoldDB" id="A0A3M3XGS7"/>
<evidence type="ECO:0000313" key="2">
    <source>
        <dbReference type="Proteomes" id="UP000248640"/>
    </source>
</evidence>
<dbReference type="EMBL" id="LS483372">
    <property type="protein sequence ID" value="SQF93676.1"/>
    <property type="molecule type" value="Genomic_DNA"/>
</dbReference>
<protein>
    <submittedName>
        <fullName evidence="1">Uncharacterized protein</fullName>
    </submittedName>
</protein>
<name>A0A3M3XGS7_PSEFL</name>
<dbReference type="RefSeq" id="WP_096236745.1">
    <property type="nucleotide sequence ID" value="NZ_CBCRXZ010000006.1"/>
</dbReference>
<sequence length="125" mass="13573">MHPRKKHLSTLVLSLCIVTGTLLPDHASASRLAVTDSPSPRFEDKHAGDHPATTARPPTPQGLVVTPRPGRRPRPTAAEKLAHLPVPRPLDEVAAPQPLALMPTAQLTLARGMTFRKLLRRRTLG</sequence>
<dbReference type="GeneID" id="61634885"/>
<evidence type="ECO:0000313" key="1">
    <source>
        <dbReference type="EMBL" id="SQF93676.1"/>
    </source>
</evidence>
<accession>A0A3M3XGS7</accession>
<dbReference type="Proteomes" id="UP000248640">
    <property type="component" value="Chromosome 1"/>
</dbReference>
<proteinExistence type="predicted"/>
<organism evidence="1 2">
    <name type="scientific">Pseudomonas fluorescens</name>
    <dbReference type="NCBI Taxonomy" id="294"/>
    <lineage>
        <taxon>Bacteria</taxon>
        <taxon>Pseudomonadati</taxon>
        <taxon>Pseudomonadota</taxon>
        <taxon>Gammaproteobacteria</taxon>
        <taxon>Pseudomonadales</taxon>
        <taxon>Pseudomonadaceae</taxon>
        <taxon>Pseudomonas</taxon>
    </lineage>
</organism>